<evidence type="ECO:0000256" key="7">
    <source>
        <dbReference type="ARBA" id="ARBA00023033"/>
    </source>
</evidence>
<name>A0A2A9PH74_OPHUN</name>
<dbReference type="PANTHER" id="PTHR24305">
    <property type="entry name" value="CYTOCHROME P450"/>
    <property type="match status" value="1"/>
</dbReference>
<dbReference type="Pfam" id="PF00067">
    <property type="entry name" value="p450"/>
    <property type="match status" value="1"/>
</dbReference>
<dbReference type="InterPro" id="IPR036396">
    <property type="entry name" value="Cyt_P450_sf"/>
</dbReference>
<organism evidence="11 12">
    <name type="scientific">Ophiocordyceps unilateralis</name>
    <name type="common">Zombie-ant fungus</name>
    <name type="synonym">Torrubia unilateralis</name>
    <dbReference type="NCBI Taxonomy" id="268505"/>
    <lineage>
        <taxon>Eukaryota</taxon>
        <taxon>Fungi</taxon>
        <taxon>Dikarya</taxon>
        <taxon>Ascomycota</taxon>
        <taxon>Pezizomycotina</taxon>
        <taxon>Sordariomycetes</taxon>
        <taxon>Hypocreomycetidae</taxon>
        <taxon>Hypocreales</taxon>
        <taxon>Ophiocordycipitaceae</taxon>
        <taxon>Ophiocordyceps</taxon>
    </lineage>
</organism>
<dbReference type="PRINTS" id="PR00385">
    <property type="entry name" value="P450"/>
</dbReference>
<evidence type="ECO:0000256" key="1">
    <source>
        <dbReference type="ARBA" id="ARBA00001971"/>
    </source>
</evidence>
<keyword evidence="4 8" id="KW-0479">Metal-binding</keyword>
<dbReference type="AlphaFoldDB" id="A0A2A9PH74"/>
<accession>A0A2A9PH74</accession>
<evidence type="ECO:0000313" key="12">
    <source>
        <dbReference type="Proteomes" id="UP000037136"/>
    </source>
</evidence>
<keyword evidence="10" id="KW-0812">Transmembrane</keyword>
<evidence type="ECO:0008006" key="13">
    <source>
        <dbReference type="Google" id="ProtNLM"/>
    </source>
</evidence>
<feature type="binding site" description="axial binding residue" evidence="8">
    <location>
        <position position="460"/>
    </location>
    <ligand>
        <name>heme</name>
        <dbReference type="ChEBI" id="CHEBI:30413"/>
    </ligand>
    <ligandPart>
        <name>Fe</name>
        <dbReference type="ChEBI" id="CHEBI:18248"/>
    </ligandPart>
</feature>
<evidence type="ECO:0000256" key="4">
    <source>
        <dbReference type="ARBA" id="ARBA00022723"/>
    </source>
</evidence>
<dbReference type="GO" id="GO:0004497">
    <property type="term" value="F:monooxygenase activity"/>
    <property type="evidence" value="ECO:0007669"/>
    <property type="project" value="UniProtKB-KW"/>
</dbReference>
<dbReference type="InterPro" id="IPR002401">
    <property type="entry name" value="Cyt_P450_E_grp-I"/>
</dbReference>
<keyword evidence="10" id="KW-0472">Membrane</keyword>
<comment type="caution">
    <text evidence="11">The sequence shown here is derived from an EMBL/GenBank/DDBJ whole genome shotgun (WGS) entry which is preliminary data.</text>
</comment>
<keyword evidence="10" id="KW-1133">Transmembrane helix</keyword>
<evidence type="ECO:0000313" key="11">
    <source>
        <dbReference type="EMBL" id="PFH60237.1"/>
    </source>
</evidence>
<dbReference type="InterPro" id="IPR017972">
    <property type="entry name" value="Cyt_P450_CS"/>
</dbReference>
<dbReference type="GO" id="GO:0016705">
    <property type="term" value="F:oxidoreductase activity, acting on paired donors, with incorporation or reduction of molecular oxygen"/>
    <property type="evidence" value="ECO:0007669"/>
    <property type="project" value="InterPro"/>
</dbReference>
<dbReference type="PROSITE" id="PS00086">
    <property type="entry name" value="CYTOCHROME_P450"/>
    <property type="match status" value="1"/>
</dbReference>
<dbReference type="Gene3D" id="1.10.630.10">
    <property type="entry name" value="Cytochrome P450"/>
    <property type="match status" value="1"/>
</dbReference>
<sequence length="513" mass="58181">MAVIEQVLSWWTIPLLLIAWYGHSYFISYRHLRNIPAPFGAQVTNLWLFIVCRLKARSLYVDRAHQRLGKIVRIQPNHISIADESAVAVIYGHGNGFLKSDFYDAFISIRPSVFTTRDRVHHSRKRKLVAHAFATRTVLEFEAYVHRILELFVERMDQLIETSPDRNQAGKPEARVDCFRWLNYLAFDIIGDLTFGAPFGMLQRGADEVETRETPDGPPSYISAVDVLGRRGEVNGVLGCLPWLRSYGRYLPDPFFRRGIDAVNQIAGVAVARVRERLESGPGEKRRDFLARLIEGRDNTGEPLDREEVAAEATAYLVAGSDTTSTTLCAVINSLARHPEILGKLQAELDEAIPEHVAVPRAEDIQDVQYLNWVIDESLRHHTTLGVGLPRLIPSDSPGVTILGRHFRPGTVLSVPAYSLHHDREIWGDDVDEFKPERWESATPRQKKAFIPFSYGPRACVGRNLAEMELRLITATWARRYSFQPMDAEAVLVIKEGFLRKPGRVDVTLSRRR</sequence>
<evidence type="ECO:0000256" key="3">
    <source>
        <dbReference type="ARBA" id="ARBA00022617"/>
    </source>
</evidence>
<keyword evidence="7 9" id="KW-0503">Monooxygenase</keyword>
<dbReference type="CDD" id="cd11061">
    <property type="entry name" value="CYP67-like"/>
    <property type="match status" value="1"/>
</dbReference>
<dbReference type="SUPFAM" id="SSF48264">
    <property type="entry name" value="Cytochrome P450"/>
    <property type="match status" value="1"/>
</dbReference>
<feature type="transmembrane region" description="Helical" evidence="10">
    <location>
        <begin position="7"/>
        <end position="26"/>
    </location>
</feature>
<evidence type="ECO:0000256" key="9">
    <source>
        <dbReference type="RuleBase" id="RU000461"/>
    </source>
</evidence>
<reference evidence="11 12" key="2">
    <citation type="journal article" date="2017" name="Sci. Rep.">
        <title>Ant-infecting Ophiocordyceps genomes reveal a high diversity of potential behavioral manipulation genes and a possible major role for enterotoxins.</title>
        <authorList>
            <person name="de Bekker C."/>
            <person name="Ohm R.A."/>
            <person name="Evans H.C."/>
            <person name="Brachmann A."/>
            <person name="Hughes D.P."/>
        </authorList>
    </citation>
    <scope>NUCLEOTIDE SEQUENCE [LARGE SCALE GENOMIC DNA]</scope>
    <source>
        <strain evidence="11 12">SC16a</strain>
    </source>
</reference>
<comment type="cofactor">
    <cofactor evidence="1 8">
        <name>heme</name>
        <dbReference type="ChEBI" id="CHEBI:30413"/>
    </cofactor>
</comment>
<evidence type="ECO:0000256" key="5">
    <source>
        <dbReference type="ARBA" id="ARBA00023002"/>
    </source>
</evidence>
<gene>
    <name evidence="11" type="ORF">XA68_11264</name>
</gene>
<evidence type="ECO:0000256" key="6">
    <source>
        <dbReference type="ARBA" id="ARBA00023004"/>
    </source>
</evidence>
<dbReference type="PRINTS" id="PR00463">
    <property type="entry name" value="EP450I"/>
</dbReference>
<dbReference type="OrthoDB" id="1470350at2759"/>
<dbReference type="GO" id="GO:0005506">
    <property type="term" value="F:iron ion binding"/>
    <property type="evidence" value="ECO:0007669"/>
    <property type="project" value="InterPro"/>
</dbReference>
<keyword evidence="12" id="KW-1185">Reference proteome</keyword>
<dbReference type="EMBL" id="LAZP02000141">
    <property type="protein sequence ID" value="PFH60237.1"/>
    <property type="molecule type" value="Genomic_DNA"/>
</dbReference>
<evidence type="ECO:0000256" key="2">
    <source>
        <dbReference type="ARBA" id="ARBA00010617"/>
    </source>
</evidence>
<keyword evidence="5 9" id="KW-0560">Oxidoreductase</keyword>
<dbReference type="InterPro" id="IPR001128">
    <property type="entry name" value="Cyt_P450"/>
</dbReference>
<evidence type="ECO:0000256" key="10">
    <source>
        <dbReference type="SAM" id="Phobius"/>
    </source>
</evidence>
<dbReference type="STRING" id="268505.A0A2A9PH74"/>
<dbReference type="Proteomes" id="UP000037136">
    <property type="component" value="Unassembled WGS sequence"/>
</dbReference>
<dbReference type="PANTHER" id="PTHR24305:SF29">
    <property type="entry name" value="BENZOATE-PARA-HYDROXYLASE"/>
    <property type="match status" value="1"/>
</dbReference>
<keyword evidence="6 8" id="KW-0408">Iron</keyword>
<keyword evidence="3 8" id="KW-0349">Heme</keyword>
<proteinExistence type="inferred from homology"/>
<evidence type="ECO:0000256" key="8">
    <source>
        <dbReference type="PIRSR" id="PIRSR602401-1"/>
    </source>
</evidence>
<comment type="similarity">
    <text evidence="2 9">Belongs to the cytochrome P450 family.</text>
</comment>
<dbReference type="GO" id="GO:0020037">
    <property type="term" value="F:heme binding"/>
    <property type="evidence" value="ECO:0007669"/>
    <property type="project" value="InterPro"/>
</dbReference>
<protein>
    <recommendedName>
        <fullName evidence="13">Benzoate 4-monooxygenase</fullName>
    </recommendedName>
</protein>
<reference evidence="11 12" key="1">
    <citation type="journal article" date="2015" name="BMC Genomics">
        <title>Gene expression during zombie ant biting behavior reflects the complexity underlying fungal parasitic behavioral manipulation.</title>
        <authorList>
            <person name="de Bekker C."/>
            <person name="Ohm R.A."/>
            <person name="Loreto R.G."/>
            <person name="Sebastian A."/>
            <person name="Albert I."/>
            <person name="Merrow M."/>
            <person name="Brachmann A."/>
            <person name="Hughes D.P."/>
        </authorList>
    </citation>
    <scope>NUCLEOTIDE SEQUENCE [LARGE SCALE GENOMIC DNA]</scope>
    <source>
        <strain evidence="11 12">SC16a</strain>
    </source>
</reference>
<dbReference type="InterPro" id="IPR050121">
    <property type="entry name" value="Cytochrome_P450_monoxygenase"/>
</dbReference>